<feature type="compositionally biased region" description="Acidic residues" evidence="2">
    <location>
        <begin position="447"/>
        <end position="467"/>
    </location>
</feature>
<protein>
    <submittedName>
        <fullName evidence="3">Uncharacterized protein</fullName>
    </submittedName>
</protein>
<evidence type="ECO:0000256" key="1">
    <source>
        <dbReference type="SAM" id="Coils"/>
    </source>
</evidence>
<feature type="compositionally biased region" description="Low complexity" evidence="2">
    <location>
        <begin position="475"/>
        <end position="484"/>
    </location>
</feature>
<dbReference type="AlphaFoldDB" id="A0A9W7ATH2"/>
<feature type="region of interest" description="Disordered" evidence="2">
    <location>
        <begin position="397"/>
        <end position="488"/>
    </location>
</feature>
<feature type="compositionally biased region" description="Polar residues" evidence="2">
    <location>
        <begin position="419"/>
        <end position="437"/>
    </location>
</feature>
<feature type="region of interest" description="Disordered" evidence="2">
    <location>
        <begin position="865"/>
        <end position="899"/>
    </location>
</feature>
<feature type="coiled-coil region" evidence="1">
    <location>
        <begin position="504"/>
        <end position="538"/>
    </location>
</feature>
<comment type="caution">
    <text evidence="3">The sequence shown here is derived from an EMBL/GenBank/DDBJ whole genome shotgun (WGS) entry which is preliminary data.</text>
</comment>
<evidence type="ECO:0000313" key="4">
    <source>
        <dbReference type="Proteomes" id="UP001162640"/>
    </source>
</evidence>
<gene>
    <name evidence="3" type="ORF">TL16_g06683</name>
</gene>
<dbReference type="Proteomes" id="UP001162640">
    <property type="component" value="Unassembled WGS sequence"/>
</dbReference>
<dbReference type="EMBL" id="BLQM01000204">
    <property type="protein sequence ID" value="GMH75202.1"/>
    <property type="molecule type" value="Genomic_DNA"/>
</dbReference>
<feature type="coiled-coil region" evidence="1">
    <location>
        <begin position="244"/>
        <end position="275"/>
    </location>
</feature>
<evidence type="ECO:0000256" key="2">
    <source>
        <dbReference type="SAM" id="MobiDB-lite"/>
    </source>
</evidence>
<keyword evidence="1" id="KW-0175">Coiled coil</keyword>
<proteinExistence type="predicted"/>
<feature type="region of interest" description="Disordered" evidence="2">
    <location>
        <begin position="663"/>
        <end position="728"/>
    </location>
</feature>
<sequence length="1222" mass="137141">MQSTYDSAHNPDVGLLQQKQNQISRLEGMLAAQTDEHIAAQGKIRHEAEQKAKKVVKKAVKRQESHNSKLHKKIDKLQIKQQSSADRAMKAEQQAVQLAKRFSESQHELSLAKMRVAELSQELKSAKDLNLSTLEQQHGVSSTSHSSRESDTHSVLANEIRNLRQQVVDLKAEKKGERDRAHTLEVESEGRSSRLLDLQESLTEAANENAKLSRSLEQDRLLMADIKRSNEDINKSMQTSGSKYEQFMKEKKMELKEKDEANAEIREELERIKKSLSVNIMKSVASLREARTKFKTISTMKTTVANSNLAKIKAEAEAAAASAEAVDKKIKSEYVELNSQLSTEKEKVSKLEASATKAEILRQSLEINIETLENKLSNLLADQEVLKASVARIPPAPLLEEGGTQTTPKFAPLPAPTLTIETQTSPRKTADSGTTVSPKAKKTPTKEEEEEEEEEEEYGEDFEDETTETAPPQPTQQQQQQQQQIPDPRISTVISSSDAIASTVISLRSTLQSQDETLEEMKSEIAALRTEKKIAVEQAGLAKLEALELAAKLEVQHTVEEMDNRIENNLRNTTPMAQKSNLLASTAYSTLQAKDEVYHSLLPATNNNEQTANAITQQATAVAANLYEVYRGVKGENDYTGFSATTQAVEYARAKSPEAVLLDSQTSQHRRNQEEFEHEHEHEEQQDLAGSLGSSRNVRFTAPSLQPPQPPTPNFINPETPMRGSPMSALSPEAREVEHMMNEMGPSAPFAVPPSQTNHSPMSQNSYPTYASLGNNNLPRLMHDLRKRVADEVYRVGEALFNVTDSDFRETLRGGRSRNNKPVTDIERYEFKKTLHKTTRGTLRWLLLIYLRTYDSLEDMVGKNKEEVEGTKSSPTRRPPGQFHRSPGESSIPSPSRESTYSNAYMQENLDPDPSDVLRHRMHGLLEDVKLTWEDERRDPEKALAGSLLREQFDDAAGNRSKKQPFHRTEKRRLEHTCHSGCAICGFNKSLDKEQRDNDRRNKLQFLDSGAGPREFWSTVSPSISYRQSQGGEVDEDEVEQHMWRLVLLVRCQDRNRGLRLQRHESQRKLLDLRLYELILLTMRIAFMKEKLVVVEKTRNGGSLKLKFRDIGKWSGRQEGGGGVMGMSGGIAGVSAGSFLKDPAQNEDGQNFARISREFQKMKNDRKMMSMSGKSTSKPTRGSKMRSKAESGPLGSTLVNPMGHSLALGSNMSNAFRGRDFF</sequence>
<evidence type="ECO:0000313" key="3">
    <source>
        <dbReference type="EMBL" id="GMH75202.1"/>
    </source>
</evidence>
<accession>A0A9W7ATH2</accession>
<feature type="coiled-coil region" evidence="1">
    <location>
        <begin position="334"/>
        <end position="389"/>
    </location>
</feature>
<reference evidence="4" key="1">
    <citation type="journal article" date="2023" name="Commun. Biol.">
        <title>Genome analysis of Parmales, the sister group of diatoms, reveals the evolutionary specialization of diatoms from phago-mixotrophs to photoautotrophs.</title>
        <authorList>
            <person name="Ban H."/>
            <person name="Sato S."/>
            <person name="Yoshikawa S."/>
            <person name="Yamada K."/>
            <person name="Nakamura Y."/>
            <person name="Ichinomiya M."/>
            <person name="Sato N."/>
            <person name="Blanc-Mathieu R."/>
            <person name="Endo H."/>
            <person name="Kuwata A."/>
            <person name="Ogata H."/>
        </authorList>
    </citation>
    <scope>NUCLEOTIDE SEQUENCE [LARGE SCALE GENOMIC DNA]</scope>
</reference>
<organism evidence="3 4">
    <name type="scientific">Triparma laevis f. inornata</name>
    <dbReference type="NCBI Taxonomy" id="1714386"/>
    <lineage>
        <taxon>Eukaryota</taxon>
        <taxon>Sar</taxon>
        <taxon>Stramenopiles</taxon>
        <taxon>Ochrophyta</taxon>
        <taxon>Bolidophyceae</taxon>
        <taxon>Parmales</taxon>
        <taxon>Triparmaceae</taxon>
        <taxon>Triparma</taxon>
    </lineage>
</organism>
<name>A0A9W7ATH2_9STRA</name>
<feature type="compositionally biased region" description="Basic and acidic residues" evidence="2">
    <location>
        <begin position="671"/>
        <end position="685"/>
    </location>
</feature>
<feature type="compositionally biased region" description="Polar residues" evidence="2">
    <location>
        <begin position="888"/>
        <end position="899"/>
    </location>
</feature>
<feature type="compositionally biased region" description="Low complexity" evidence="2">
    <location>
        <begin position="1169"/>
        <end position="1178"/>
    </location>
</feature>
<feature type="coiled-coil region" evidence="1">
    <location>
        <begin position="60"/>
        <end position="215"/>
    </location>
</feature>
<feature type="region of interest" description="Disordered" evidence="2">
    <location>
        <begin position="1164"/>
        <end position="1197"/>
    </location>
</feature>